<dbReference type="FunFam" id="3.40.50.300:FF:000187">
    <property type="entry name" value="Vesicular-fusion ATPase SEC18"/>
    <property type="match status" value="1"/>
</dbReference>
<dbReference type="InterPro" id="IPR009010">
    <property type="entry name" value="Asp_de-COase-like_dom_sf"/>
</dbReference>
<comment type="function">
    <text evidence="9 11">Required for vesicle-mediated transport. Catalyzes the fusion of transport vesicles within the Golgi cisternae. Is also required for transport from the endoplasmic reticulum to the Golgi stack. Seems to function as a fusion protein required for the delivery of cargo proteins to all compartments of the Golgi stack independent of vesicle origin.</text>
</comment>
<protein>
    <recommendedName>
        <fullName evidence="10 11">Vesicular-fusion protein SEC18</fullName>
    </recommendedName>
</protein>
<evidence type="ECO:0000259" key="14">
    <source>
        <dbReference type="SMART" id="SM01073"/>
    </source>
</evidence>
<accession>A0A6A7C610</accession>
<evidence type="ECO:0000256" key="11">
    <source>
        <dbReference type="RuleBase" id="RU367045"/>
    </source>
</evidence>
<dbReference type="InterPro" id="IPR039812">
    <property type="entry name" value="Vesicle-fus_ATPase"/>
</dbReference>
<evidence type="ECO:0000256" key="3">
    <source>
        <dbReference type="ARBA" id="ARBA00022448"/>
    </source>
</evidence>
<dbReference type="GO" id="GO:0043001">
    <property type="term" value="P:Golgi to plasma membrane protein transport"/>
    <property type="evidence" value="ECO:0007669"/>
    <property type="project" value="TreeGrafter"/>
</dbReference>
<dbReference type="GO" id="GO:0006891">
    <property type="term" value="P:intra-Golgi vesicle-mediated transport"/>
    <property type="evidence" value="ECO:0007669"/>
    <property type="project" value="TreeGrafter"/>
</dbReference>
<feature type="compositionally biased region" description="Basic and acidic residues" evidence="12">
    <location>
        <begin position="27"/>
        <end position="37"/>
    </location>
</feature>
<organism evidence="15 16">
    <name type="scientific">Piedraia hortae CBS 480.64</name>
    <dbReference type="NCBI Taxonomy" id="1314780"/>
    <lineage>
        <taxon>Eukaryota</taxon>
        <taxon>Fungi</taxon>
        <taxon>Dikarya</taxon>
        <taxon>Ascomycota</taxon>
        <taxon>Pezizomycotina</taxon>
        <taxon>Dothideomycetes</taxon>
        <taxon>Dothideomycetidae</taxon>
        <taxon>Capnodiales</taxon>
        <taxon>Piedraiaceae</taxon>
        <taxon>Piedraia</taxon>
    </lineage>
</organism>
<dbReference type="OrthoDB" id="9982946at2759"/>
<dbReference type="GO" id="GO:0016887">
    <property type="term" value="F:ATP hydrolysis activity"/>
    <property type="evidence" value="ECO:0007669"/>
    <property type="project" value="InterPro"/>
</dbReference>
<feature type="domain" description="CDC48 N-terminal subdomain" evidence="14">
    <location>
        <begin position="51"/>
        <end position="132"/>
    </location>
</feature>
<dbReference type="SMART" id="SM00382">
    <property type="entry name" value="AAA"/>
    <property type="match status" value="2"/>
</dbReference>
<dbReference type="Gene3D" id="3.10.330.10">
    <property type="match status" value="1"/>
</dbReference>
<dbReference type="Gene3D" id="2.40.40.20">
    <property type="match status" value="1"/>
</dbReference>
<dbReference type="FunFam" id="3.40.50.300:FF:000166">
    <property type="entry name" value="vesicle-fusing ATPase isoform X1"/>
    <property type="match status" value="1"/>
</dbReference>
<dbReference type="CDD" id="cd00009">
    <property type="entry name" value="AAA"/>
    <property type="match status" value="1"/>
</dbReference>
<evidence type="ECO:0000256" key="5">
    <source>
        <dbReference type="ARBA" id="ARBA00022737"/>
    </source>
</evidence>
<dbReference type="FunFam" id="1.10.8.60:FF:000026">
    <property type="entry name" value="vesicle-fusing ATPase isoform X1"/>
    <property type="match status" value="1"/>
</dbReference>
<evidence type="ECO:0000256" key="1">
    <source>
        <dbReference type="ARBA" id="ARBA00004496"/>
    </source>
</evidence>
<evidence type="ECO:0000256" key="2">
    <source>
        <dbReference type="ARBA" id="ARBA00006914"/>
    </source>
</evidence>
<dbReference type="SUPFAM" id="SSF54585">
    <property type="entry name" value="Cdc48 domain 2-like"/>
    <property type="match status" value="1"/>
</dbReference>
<dbReference type="Proteomes" id="UP000799421">
    <property type="component" value="Unassembled WGS sequence"/>
</dbReference>
<evidence type="ECO:0000256" key="10">
    <source>
        <dbReference type="ARBA" id="ARBA00068637"/>
    </source>
</evidence>
<dbReference type="EMBL" id="MU005963">
    <property type="protein sequence ID" value="KAF2863016.1"/>
    <property type="molecule type" value="Genomic_DNA"/>
</dbReference>
<dbReference type="GO" id="GO:0005524">
    <property type="term" value="F:ATP binding"/>
    <property type="evidence" value="ECO:0007669"/>
    <property type="project" value="UniProtKB-UniRule"/>
</dbReference>
<dbReference type="SUPFAM" id="SSF52540">
    <property type="entry name" value="P-loop containing nucleoside triphosphate hydrolases"/>
    <property type="match status" value="2"/>
</dbReference>
<dbReference type="SMART" id="SM01073">
    <property type="entry name" value="CDC48_N"/>
    <property type="match status" value="1"/>
</dbReference>
<dbReference type="PROSITE" id="PS00674">
    <property type="entry name" value="AAA"/>
    <property type="match status" value="1"/>
</dbReference>
<keyword evidence="7 11" id="KW-0067">ATP-binding</keyword>
<dbReference type="Pfam" id="PF02933">
    <property type="entry name" value="CDC48_2"/>
    <property type="match status" value="1"/>
</dbReference>
<evidence type="ECO:0000259" key="13">
    <source>
        <dbReference type="SMART" id="SM00382"/>
    </source>
</evidence>
<dbReference type="InterPro" id="IPR041569">
    <property type="entry name" value="AAA_lid_3"/>
</dbReference>
<dbReference type="PANTHER" id="PTHR23078:SF3">
    <property type="entry name" value="VESICLE-FUSING ATPASE"/>
    <property type="match status" value="1"/>
</dbReference>
<dbReference type="GO" id="GO:0005795">
    <property type="term" value="C:Golgi stack"/>
    <property type="evidence" value="ECO:0007669"/>
    <property type="project" value="TreeGrafter"/>
</dbReference>
<name>A0A6A7C610_9PEZI</name>
<evidence type="ECO:0000256" key="8">
    <source>
        <dbReference type="ARBA" id="ARBA00022927"/>
    </source>
</evidence>
<comment type="subcellular location">
    <subcellularLocation>
        <location evidence="1 11">Cytoplasm</location>
    </subcellularLocation>
</comment>
<dbReference type="InterPro" id="IPR003959">
    <property type="entry name" value="ATPase_AAA_core"/>
</dbReference>
<dbReference type="InterPro" id="IPR003338">
    <property type="entry name" value="CDC4_N-term_subdom"/>
</dbReference>
<feature type="domain" description="AAA+ ATPase" evidence="13">
    <location>
        <begin position="302"/>
        <end position="450"/>
    </location>
</feature>
<dbReference type="PANTHER" id="PTHR23078">
    <property type="entry name" value="VESICULAR-FUSION PROTEIN NSF"/>
    <property type="match status" value="1"/>
</dbReference>
<keyword evidence="16" id="KW-1185">Reference proteome</keyword>
<evidence type="ECO:0000313" key="15">
    <source>
        <dbReference type="EMBL" id="KAF2863016.1"/>
    </source>
</evidence>
<keyword evidence="3 11" id="KW-0813">Transport</keyword>
<gene>
    <name evidence="15" type="ORF">K470DRAFT_255528</name>
</gene>
<dbReference type="GO" id="GO:0035494">
    <property type="term" value="P:SNARE complex disassembly"/>
    <property type="evidence" value="ECO:0007669"/>
    <property type="project" value="InterPro"/>
</dbReference>
<dbReference type="InterPro" id="IPR003593">
    <property type="entry name" value="AAA+_ATPase"/>
</dbReference>
<dbReference type="InterPro" id="IPR029067">
    <property type="entry name" value="CDC48_domain_2-like_sf"/>
</dbReference>
<keyword evidence="11" id="KW-0931">ER-Golgi transport</keyword>
<dbReference type="Gene3D" id="3.40.50.300">
    <property type="entry name" value="P-loop containing nucleotide triphosphate hydrolases"/>
    <property type="match status" value="2"/>
</dbReference>
<proteinExistence type="inferred from homology"/>
<evidence type="ECO:0000256" key="4">
    <source>
        <dbReference type="ARBA" id="ARBA00022490"/>
    </source>
</evidence>
<keyword evidence="11" id="KW-0378">Hydrolase</keyword>
<keyword evidence="8 11" id="KW-0653">Protein transport</keyword>
<dbReference type="Pfam" id="PF17862">
    <property type="entry name" value="AAA_lid_3"/>
    <property type="match status" value="1"/>
</dbReference>
<dbReference type="InterPro" id="IPR003960">
    <property type="entry name" value="ATPase_AAA_CS"/>
</dbReference>
<evidence type="ECO:0000313" key="16">
    <source>
        <dbReference type="Proteomes" id="UP000799421"/>
    </source>
</evidence>
<keyword evidence="4 11" id="KW-0963">Cytoplasm</keyword>
<keyword evidence="6 11" id="KW-0547">Nucleotide-binding</keyword>
<dbReference type="InterPro" id="IPR004201">
    <property type="entry name" value="Cdc48_dom2"/>
</dbReference>
<dbReference type="Pfam" id="PF00004">
    <property type="entry name" value="AAA"/>
    <property type="match status" value="2"/>
</dbReference>
<evidence type="ECO:0000256" key="9">
    <source>
        <dbReference type="ARBA" id="ARBA00056429"/>
    </source>
</evidence>
<reference evidence="15" key="1">
    <citation type="journal article" date="2020" name="Stud. Mycol.">
        <title>101 Dothideomycetes genomes: a test case for predicting lifestyles and emergence of pathogens.</title>
        <authorList>
            <person name="Haridas S."/>
            <person name="Albert R."/>
            <person name="Binder M."/>
            <person name="Bloem J."/>
            <person name="Labutti K."/>
            <person name="Salamov A."/>
            <person name="Andreopoulos B."/>
            <person name="Baker S."/>
            <person name="Barry K."/>
            <person name="Bills G."/>
            <person name="Bluhm B."/>
            <person name="Cannon C."/>
            <person name="Castanera R."/>
            <person name="Culley D."/>
            <person name="Daum C."/>
            <person name="Ezra D."/>
            <person name="Gonzalez J."/>
            <person name="Henrissat B."/>
            <person name="Kuo A."/>
            <person name="Liang C."/>
            <person name="Lipzen A."/>
            <person name="Lutzoni F."/>
            <person name="Magnuson J."/>
            <person name="Mondo S."/>
            <person name="Nolan M."/>
            <person name="Ohm R."/>
            <person name="Pangilinan J."/>
            <person name="Park H.-J."/>
            <person name="Ramirez L."/>
            <person name="Alfaro M."/>
            <person name="Sun H."/>
            <person name="Tritt A."/>
            <person name="Yoshinaga Y."/>
            <person name="Zwiers L.-H."/>
            <person name="Turgeon B."/>
            <person name="Goodwin S."/>
            <person name="Spatafora J."/>
            <person name="Crous P."/>
            <person name="Grigoriev I."/>
        </authorList>
    </citation>
    <scope>NUCLEOTIDE SEQUENCE</scope>
    <source>
        <strain evidence="15">CBS 480.64</strain>
    </source>
</reference>
<feature type="region of interest" description="Disordered" evidence="12">
    <location>
        <begin position="1"/>
        <end position="54"/>
    </location>
</feature>
<feature type="domain" description="AAA+ ATPase" evidence="13">
    <location>
        <begin position="583"/>
        <end position="704"/>
    </location>
</feature>
<keyword evidence="5" id="KW-0677">Repeat</keyword>
<dbReference type="Gene3D" id="1.10.8.60">
    <property type="match status" value="1"/>
</dbReference>
<dbReference type="AlphaFoldDB" id="A0A6A7C610"/>
<dbReference type="SUPFAM" id="SSF50692">
    <property type="entry name" value="ADC-like"/>
    <property type="match status" value="1"/>
</dbReference>
<comment type="similarity">
    <text evidence="2 11">Belongs to the AAA ATPase family.</text>
</comment>
<dbReference type="InterPro" id="IPR027417">
    <property type="entry name" value="P-loop_NTPase"/>
</dbReference>
<evidence type="ECO:0000256" key="7">
    <source>
        <dbReference type="ARBA" id="ARBA00022840"/>
    </source>
</evidence>
<evidence type="ECO:0000256" key="12">
    <source>
        <dbReference type="SAM" id="MobiDB-lite"/>
    </source>
</evidence>
<evidence type="ECO:0000256" key="6">
    <source>
        <dbReference type="ARBA" id="ARBA00022741"/>
    </source>
</evidence>
<sequence>MDRLFNNRGQAPGGQPGPPGRTQRPSPDPRSRVDEKSPAFSQSHAPARGISLRTAKSPDDAFTYRNVCAINPYDFPGPGEEDAYLLINGLYVLTARPAPSMERGKIGLSEPQRSWMGTSLTDTITAQLYDPFAQGKQAYVGAMDIEVSFAGRKSTTEPIDQDELAKAFTHVFQSQIFAPGQQLLMDYRSLPLRMIVRTVDLVDLSALKGGAGINEAHRATHHEARGILTLETAVNYFKDARSPIQITGSTTRGPTNSILRPDFKFESLGIGGLDKEFSSVFRRAFASRLVPPGLAAKMGLNHVRGLLLFGPPGTGKTLMARQIGKMLNAREPKIVNGPEILNKYVGQSEENIRKLFADAEAEQKAEGDKSGLHIIIFDELDAITKQRGSGSSGGTGVGDNVVNQLLSKLDGVEQLNNILVIGMTNRKDLIDEALLRPGRLEVQMEIPLPDEPGREQILKIHTAKMAANNMLAKDVNLADLAARTRNFSGAELNGLVKAAQSNAIQRHIKVGTQAALKDDIINVQICQADLISALDDVHPLFGVSDEPFKEAVEGSIIHFSPQIDSILEYGRELVQQVRTGKMRLLTAILYGPPGSGKTALAAQIAMESGFPFIRMVSRYDVSSMNDAERVQHLTRTFADSYKSPLNVLVLDDIERLVGWNSTGPRFSSFVLATVDGSMRKKPPPGRSLLVIATTSNRNAVENLELGFQKQVPVPNVQTPQELGNILRNNLTTKFSDRDVQAILAEIASVVPADHRLNIGVKQVCECITHATVAENPVTRLAELLTDAIGGA</sequence>